<dbReference type="PANTHER" id="PTHR34359">
    <property type="entry name" value="CLAVATA3/ESR (CLE)-RELATED PROTEIN 10"/>
    <property type="match status" value="1"/>
</dbReference>
<evidence type="ECO:0000256" key="4">
    <source>
        <dbReference type="SAM" id="MobiDB-lite"/>
    </source>
</evidence>
<dbReference type="AlphaFoldDB" id="A0A4S8JC58"/>
<evidence type="ECO:0000256" key="2">
    <source>
        <dbReference type="ARBA" id="ARBA00022473"/>
    </source>
</evidence>
<keyword evidence="2" id="KW-0217">Developmental protein</keyword>
<organism evidence="5 6">
    <name type="scientific">Musa balbisiana</name>
    <name type="common">Banana</name>
    <dbReference type="NCBI Taxonomy" id="52838"/>
    <lineage>
        <taxon>Eukaryota</taxon>
        <taxon>Viridiplantae</taxon>
        <taxon>Streptophyta</taxon>
        <taxon>Embryophyta</taxon>
        <taxon>Tracheophyta</taxon>
        <taxon>Spermatophyta</taxon>
        <taxon>Magnoliopsida</taxon>
        <taxon>Liliopsida</taxon>
        <taxon>Zingiberales</taxon>
        <taxon>Musaceae</taxon>
        <taxon>Musa</taxon>
    </lineage>
</organism>
<evidence type="ECO:0000313" key="6">
    <source>
        <dbReference type="Proteomes" id="UP000317650"/>
    </source>
</evidence>
<keyword evidence="3" id="KW-0221">Differentiation</keyword>
<dbReference type="STRING" id="52838.A0A4S8JC58"/>
<dbReference type="InterPro" id="IPR039618">
    <property type="entry name" value="CLE9-13"/>
</dbReference>
<evidence type="ECO:0000256" key="1">
    <source>
        <dbReference type="ARBA" id="ARBA00005416"/>
    </source>
</evidence>
<gene>
    <name evidence="5" type="ORF">C4D60_Mb03t19550</name>
</gene>
<accession>A0A4S8JC58</accession>
<protein>
    <submittedName>
        <fullName evidence="5">Uncharacterized protein</fullName>
    </submittedName>
</protein>
<reference evidence="5 6" key="1">
    <citation type="journal article" date="2019" name="Nat. Plants">
        <title>Genome sequencing of Musa balbisiana reveals subgenome evolution and function divergence in polyploid bananas.</title>
        <authorList>
            <person name="Yao X."/>
        </authorList>
    </citation>
    <scope>NUCLEOTIDE SEQUENCE [LARGE SCALE GENOMIC DNA]</scope>
    <source>
        <strain evidence="6">cv. DH-PKW</strain>
        <tissue evidence="5">Leaves</tissue>
    </source>
</reference>
<evidence type="ECO:0000256" key="3">
    <source>
        <dbReference type="ARBA" id="ARBA00022782"/>
    </source>
</evidence>
<dbReference type="GO" id="GO:0030154">
    <property type="term" value="P:cell differentiation"/>
    <property type="evidence" value="ECO:0007669"/>
    <property type="project" value="UniProtKB-KW"/>
</dbReference>
<comment type="caution">
    <text evidence="5">The sequence shown here is derived from an EMBL/GenBank/DDBJ whole genome shotgun (WGS) entry which is preliminary data.</text>
</comment>
<sequence length="321" mass="36067">MNNVREVVPNWDLAAFLFVFFCNGTFTESCEYALGRRKFSCWLLSNWKYGMELYVPDECIHWSYIFLQHNMQPVVDDRTSQQVNEQVRQLECDSHLASVAKVLPSRGLVVANHDLKKTEAAVHVDVSDKEVMITSLQPKTEIEEDSVVETLPDEDAVTFNEVDHEDDEMNADDEDGEEHDDSAAIAGENDSGWSPSLHLLTRSCSPPELKKRAMESHPSSSIAAAATATPRPVLIVVLVLAMFQIAVAMVHEAELAQFCSHYQHQHQHQHEESSTSSPHHMPSWCSQILLSLLPPPPPDEVDPRYGVEKRLVPTGPNPLHN</sequence>
<feature type="region of interest" description="Disordered" evidence="4">
    <location>
        <begin position="299"/>
        <end position="321"/>
    </location>
</feature>
<dbReference type="Proteomes" id="UP000317650">
    <property type="component" value="Chromosome 3"/>
</dbReference>
<feature type="compositionally biased region" description="Acidic residues" evidence="4">
    <location>
        <begin position="163"/>
        <end position="180"/>
    </location>
</feature>
<proteinExistence type="inferred from homology"/>
<dbReference type="PANTHER" id="PTHR34359:SF5">
    <property type="entry name" value="CLAVATA3_ESR (CLE)-RELATED PROTEIN 9"/>
    <property type="match status" value="1"/>
</dbReference>
<comment type="similarity">
    <text evidence="1">Belongs to the CLV3/ESR signal peptide family.</text>
</comment>
<feature type="region of interest" description="Disordered" evidence="4">
    <location>
        <begin position="161"/>
        <end position="191"/>
    </location>
</feature>
<evidence type="ECO:0000313" key="5">
    <source>
        <dbReference type="EMBL" id="THU58919.1"/>
    </source>
</evidence>
<keyword evidence="6" id="KW-1185">Reference proteome</keyword>
<name>A0A4S8JC58_MUSBA</name>
<feature type="compositionally biased region" description="Basic and acidic residues" evidence="4">
    <location>
        <begin position="301"/>
        <end position="311"/>
    </location>
</feature>
<dbReference type="EMBL" id="PYDT01000006">
    <property type="protein sequence ID" value="THU58919.1"/>
    <property type="molecule type" value="Genomic_DNA"/>
</dbReference>